<protein>
    <recommendedName>
        <fullName evidence="8">Major facilitator superfamily associated domain-containing protein</fullName>
    </recommendedName>
</protein>
<dbReference type="PROSITE" id="PS51257">
    <property type="entry name" value="PROKAR_LIPOPROTEIN"/>
    <property type="match status" value="1"/>
</dbReference>
<evidence type="ECO:0000256" key="7">
    <source>
        <dbReference type="SAM" id="Phobius"/>
    </source>
</evidence>
<feature type="transmembrane region" description="Helical" evidence="7">
    <location>
        <begin position="456"/>
        <end position="474"/>
    </location>
</feature>
<dbReference type="InterPro" id="IPR024989">
    <property type="entry name" value="MFS_assoc_dom"/>
</dbReference>
<comment type="similarity">
    <text evidence="2">Belongs to the major facilitator superfamily. MFSD6 family.</text>
</comment>
<evidence type="ECO:0000313" key="9">
    <source>
        <dbReference type="EMBL" id="JAV76312.1"/>
    </source>
</evidence>
<evidence type="ECO:0000256" key="3">
    <source>
        <dbReference type="ARBA" id="ARBA00022692"/>
    </source>
</evidence>
<evidence type="ECO:0000256" key="6">
    <source>
        <dbReference type="SAM" id="MobiDB-lite"/>
    </source>
</evidence>
<evidence type="ECO:0000256" key="4">
    <source>
        <dbReference type="ARBA" id="ARBA00022989"/>
    </source>
</evidence>
<dbReference type="AlphaFoldDB" id="A0A1Y1LRN3"/>
<sequence length="686" mass="76237">MDNKNEVTKFINTNLITLKCVLFCFFGALGCLFPYLQLHLNKKNFTIEESKLISIVAPCLALLGPLVVGPVADKLAGGSKGVPRSKNGTYLRVMISVCLILSIVFYWVLFALPAIEPCVLSSIDSPQCHNSYNLPKDQYARTNRGPYIELVCDESGGEVLVENCGYTDTCTQWESDVVANFYVTNCTHTCRDGDETTPFPDFDTSTSVDDEEGEASGPIEADLSVGRIKPNLPPRPLPHEHLCFMNELNQSVCEVYASHSHPIQLRLPLQRSQNDTKKQGVCAYPIRGNDFYCRVGPQFERIYLKSNVTSTCNQRVRCAIDNPFNSISSIFIELHCDRDESIFWIYLFVRGIGDMFPTAALVLLDAAVVIATRETSTGRGDAGKQFAAGAFGFAIFPAITAAIDADIAPFIIFTVLMAVTILILIFDSNMPLSPPEWWWHTRCGLLAMEMSAVRKYGLETAALGFVLLLLGVFWNGIDPYLPWHIMAQSGDTLNVALTVTVAALPAVLFLIFIERIVDYCGHTNLLNAAFAFYIMHYIALSCITSPWLYLICEALEIFTLHIVWVTAVLYLRHLIPRQFTVSGQALPVITHFCIGRLIGTILSGFAYPRDGWNVLEVYEGFASAAAIIAIVYFLLYQLYLKPKCAAPFVELERPSPALIQNSNGNGAYTPLKVYHNSKAKKGQFKY</sequence>
<feature type="transmembrane region" description="Helical" evidence="7">
    <location>
        <begin position="52"/>
        <end position="72"/>
    </location>
</feature>
<evidence type="ECO:0000256" key="2">
    <source>
        <dbReference type="ARBA" id="ARBA00005241"/>
    </source>
</evidence>
<name>A0A1Y1LRN3_PHOPY</name>
<dbReference type="InterPro" id="IPR036259">
    <property type="entry name" value="MFS_trans_sf"/>
</dbReference>
<reference evidence="9" key="1">
    <citation type="journal article" date="2016" name="Sci. Rep.">
        <title>Molecular characterization of firefly nuptial gifts: a multi-omics approach sheds light on postcopulatory sexual selection.</title>
        <authorList>
            <person name="Al-Wathiqui N."/>
            <person name="Fallon T.R."/>
            <person name="South A."/>
            <person name="Weng J.K."/>
            <person name="Lewis S.M."/>
        </authorList>
    </citation>
    <scope>NUCLEOTIDE SEQUENCE</scope>
</reference>
<evidence type="ECO:0000256" key="1">
    <source>
        <dbReference type="ARBA" id="ARBA00004141"/>
    </source>
</evidence>
<keyword evidence="5 7" id="KW-0472">Membrane</keyword>
<comment type="subcellular location">
    <subcellularLocation>
        <location evidence="1">Membrane</location>
        <topology evidence="1">Multi-pass membrane protein</topology>
    </subcellularLocation>
</comment>
<accession>A0A1Y1LRN3</accession>
<dbReference type="EMBL" id="GEZM01048872">
    <property type="protein sequence ID" value="JAV76312.1"/>
    <property type="molecule type" value="Transcribed_RNA"/>
</dbReference>
<dbReference type="InterPro" id="IPR051717">
    <property type="entry name" value="MFS_MFSD6"/>
</dbReference>
<feature type="transmembrane region" description="Helical" evidence="7">
    <location>
        <begin position="407"/>
        <end position="426"/>
    </location>
</feature>
<feature type="transmembrane region" description="Helical" evidence="7">
    <location>
        <begin position="525"/>
        <end position="548"/>
    </location>
</feature>
<feature type="transmembrane region" description="Helical" evidence="7">
    <location>
        <begin position="382"/>
        <end position="401"/>
    </location>
</feature>
<feature type="transmembrane region" description="Helical" evidence="7">
    <location>
        <begin position="585"/>
        <end position="608"/>
    </location>
</feature>
<feature type="region of interest" description="Disordered" evidence="6">
    <location>
        <begin position="197"/>
        <end position="217"/>
    </location>
</feature>
<proteinExistence type="inferred from homology"/>
<feature type="transmembrane region" description="Helical" evidence="7">
    <location>
        <begin position="93"/>
        <end position="115"/>
    </location>
</feature>
<evidence type="ECO:0000259" key="8">
    <source>
        <dbReference type="Pfam" id="PF12832"/>
    </source>
</evidence>
<keyword evidence="3 7" id="KW-0812">Transmembrane</keyword>
<feature type="transmembrane region" description="Helical" evidence="7">
    <location>
        <begin position="554"/>
        <end position="573"/>
    </location>
</feature>
<keyword evidence="4 7" id="KW-1133">Transmembrane helix</keyword>
<evidence type="ECO:0000256" key="5">
    <source>
        <dbReference type="ARBA" id="ARBA00023136"/>
    </source>
</evidence>
<feature type="transmembrane region" description="Helical" evidence="7">
    <location>
        <begin position="20"/>
        <end position="40"/>
    </location>
</feature>
<feature type="transmembrane region" description="Helical" evidence="7">
    <location>
        <begin position="494"/>
        <end position="513"/>
    </location>
</feature>
<organism evidence="9">
    <name type="scientific">Photinus pyralis</name>
    <name type="common">Common eastern firefly</name>
    <name type="synonym">Lampyris pyralis</name>
    <dbReference type="NCBI Taxonomy" id="7054"/>
    <lineage>
        <taxon>Eukaryota</taxon>
        <taxon>Metazoa</taxon>
        <taxon>Ecdysozoa</taxon>
        <taxon>Arthropoda</taxon>
        <taxon>Hexapoda</taxon>
        <taxon>Insecta</taxon>
        <taxon>Pterygota</taxon>
        <taxon>Neoptera</taxon>
        <taxon>Endopterygota</taxon>
        <taxon>Coleoptera</taxon>
        <taxon>Polyphaga</taxon>
        <taxon>Elateriformia</taxon>
        <taxon>Elateroidea</taxon>
        <taxon>Lampyridae</taxon>
        <taxon>Lampyrinae</taxon>
        <taxon>Photinus</taxon>
    </lineage>
</organism>
<dbReference type="SUPFAM" id="SSF103473">
    <property type="entry name" value="MFS general substrate transporter"/>
    <property type="match status" value="2"/>
</dbReference>
<feature type="domain" description="Major facilitator superfamily associated" evidence="8">
    <location>
        <begin position="15"/>
        <end position="608"/>
    </location>
</feature>
<dbReference type="Gene3D" id="1.20.1250.20">
    <property type="entry name" value="MFS general substrate transporter like domains"/>
    <property type="match status" value="1"/>
</dbReference>
<dbReference type="GO" id="GO:0016020">
    <property type="term" value="C:membrane"/>
    <property type="evidence" value="ECO:0007669"/>
    <property type="project" value="UniProtKB-SubCell"/>
</dbReference>
<dbReference type="PANTHER" id="PTHR16172">
    <property type="entry name" value="MAJOR FACILITATOR SUPERFAMILY DOMAIN-CONTAINING PROTEIN 6-LIKE"/>
    <property type="match status" value="1"/>
</dbReference>
<dbReference type="Pfam" id="PF12832">
    <property type="entry name" value="MFS_1_like"/>
    <property type="match status" value="1"/>
</dbReference>
<dbReference type="PANTHER" id="PTHR16172:SF27">
    <property type="entry name" value="FI19426P1"/>
    <property type="match status" value="1"/>
</dbReference>
<feature type="transmembrane region" description="Helical" evidence="7">
    <location>
        <begin position="620"/>
        <end position="639"/>
    </location>
</feature>
<feature type="transmembrane region" description="Helical" evidence="7">
    <location>
        <begin position="343"/>
        <end position="370"/>
    </location>
</feature>